<evidence type="ECO:0000256" key="3">
    <source>
        <dbReference type="ARBA" id="ARBA00022723"/>
    </source>
</evidence>
<dbReference type="RefSeq" id="WP_147920152.1">
    <property type="nucleotide sequence ID" value="NZ_VRTY01000005.1"/>
</dbReference>
<feature type="non-terminal residue" evidence="4">
    <location>
        <position position="1"/>
    </location>
</feature>
<evidence type="ECO:0000256" key="1">
    <source>
        <dbReference type="ARBA" id="ARBA00022676"/>
    </source>
</evidence>
<dbReference type="OrthoDB" id="695971at2"/>
<dbReference type="Gene3D" id="3.90.550.10">
    <property type="entry name" value="Spore Coat Polysaccharide Biosynthesis Protein SpsA, Chain A"/>
    <property type="match status" value="1"/>
</dbReference>
<dbReference type="InterPro" id="IPR050748">
    <property type="entry name" value="Glycosyltrans_8_dom-fam"/>
</dbReference>
<keyword evidence="2 4" id="KW-0808">Transferase</keyword>
<dbReference type="SUPFAM" id="SSF53448">
    <property type="entry name" value="Nucleotide-diphospho-sugar transferases"/>
    <property type="match status" value="1"/>
</dbReference>
<gene>
    <name evidence="4" type="ORF">FVR03_02345</name>
</gene>
<dbReference type="InterPro" id="IPR002495">
    <property type="entry name" value="Glyco_trans_8"/>
</dbReference>
<dbReference type="PANTHER" id="PTHR13778">
    <property type="entry name" value="GLYCOSYLTRANSFERASE 8 DOMAIN-CONTAINING PROTEIN"/>
    <property type="match status" value="1"/>
</dbReference>
<dbReference type="AlphaFoldDB" id="A0A5C8KB02"/>
<evidence type="ECO:0000256" key="2">
    <source>
        <dbReference type="ARBA" id="ARBA00022679"/>
    </source>
</evidence>
<dbReference type="InterPro" id="IPR029044">
    <property type="entry name" value="Nucleotide-diphossugar_trans"/>
</dbReference>
<comment type="caution">
    <text evidence="4">The sequence shown here is derived from an EMBL/GenBank/DDBJ whole genome shotgun (WGS) entry which is preliminary data.</text>
</comment>
<dbReference type="GO" id="GO:0046872">
    <property type="term" value="F:metal ion binding"/>
    <property type="evidence" value="ECO:0007669"/>
    <property type="project" value="UniProtKB-KW"/>
</dbReference>
<protein>
    <submittedName>
        <fullName evidence="4">Glycosyltransferase family 8 protein</fullName>
    </submittedName>
</protein>
<accession>A0A5C8KB02</accession>
<keyword evidence="3" id="KW-0479">Metal-binding</keyword>
<keyword evidence="1" id="KW-0328">Glycosyltransferase</keyword>
<dbReference type="EMBL" id="VRTY01000005">
    <property type="protein sequence ID" value="TXK52124.1"/>
    <property type="molecule type" value="Genomic_DNA"/>
</dbReference>
<dbReference type="GO" id="GO:0016757">
    <property type="term" value="F:glycosyltransferase activity"/>
    <property type="evidence" value="ECO:0007669"/>
    <property type="project" value="UniProtKB-KW"/>
</dbReference>
<organism evidence="4 5">
    <name type="scientific">Pontibacter qinzhouensis</name>
    <dbReference type="NCBI Taxonomy" id="2603253"/>
    <lineage>
        <taxon>Bacteria</taxon>
        <taxon>Pseudomonadati</taxon>
        <taxon>Bacteroidota</taxon>
        <taxon>Cytophagia</taxon>
        <taxon>Cytophagales</taxon>
        <taxon>Hymenobacteraceae</taxon>
        <taxon>Pontibacter</taxon>
    </lineage>
</organism>
<dbReference type="PANTHER" id="PTHR13778:SF47">
    <property type="entry name" value="LIPOPOLYSACCHARIDE 1,3-GALACTOSYLTRANSFERASE"/>
    <property type="match status" value="1"/>
</dbReference>
<dbReference type="Proteomes" id="UP000321926">
    <property type="component" value="Unassembled WGS sequence"/>
</dbReference>
<evidence type="ECO:0000313" key="4">
    <source>
        <dbReference type="EMBL" id="TXK52124.1"/>
    </source>
</evidence>
<proteinExistence type="predicted"/>
<sequence length="255" mass="29517">SINPQVTSLNWVLSQNVIPATTKLPVDHTAFPLTAYMRLFAPFLIPASESKVIYMDVDMIVLEDISKLWHTDIGNNIFAAVQDHQKVVSCEWGGIPNYKALGIPADTKYFNSGLLLINTKKWIEAGISNKVIRCMNDNMAHVNYADQYGLNVAMYNQWFELDSNWNCFAAFDYETPYIIHFLDIKPIFKSYNSKKSYQEEFFKYLNMTAWSGFKPISNYKRLYRKIQNKAKKIFMGSKLNLPLFPKFKHNISTAY</sequence>
<dbReference type="Pfam" id="PF01501">
    <property type="entry name" value="Glyco_transf_8"/>
    <property type="match status" value="1"/>
</dbReference>
<evidence type="ECO:0000313" key="5">
    <source>
        <dbReference type="Proteomes" id="UP000321926"/>
    </source>
</evidence>
<reference evidence="4 5" key="1">
    <citation type="submission" date="2019-08" db="EMBL/GenBank/DDBJ databases">
        <authorList>
            <person name="Shi S."/>
        </authorList>
    </citation>
    <scope>NUCLEOTIDE SEQUENCE [LARGE SCALE GENOMIC DNA]</scope>
    <source>
        <strain evidence="4 5">GY10130</strain>
    </source>
</reference>
<name>A0A5C8KB02_9BACT</name>
<keyword evidence="5" id="KW-1185">Reference proteome</keyword>